<comment type="cofactor">
    <cofactor evidence="4">
        <name>(R)-lipoate</name>
        <dbReference type="ChEBI" id="CHEBI:83088"/>
    </cofactor>
</comment>
<feature type="compositionally biased region" description="Pro residues" evidence="5">
    <location>
        <begin position="206"/>
        <end position="219"/>
    </location>
</feature>
<feature type="domain" description="Lipoyl-binding" evidence="6">
    <location>
        <begin position="94"/>
        <end position="170"/>
    </location>
</feature>
<dbReference type="InterPro" id="IPR036625">
    <property type="entry name" value="E3-bd_dom_sf"/>
</dbReference>
<dbReference type="InterPro" id="IPR001078">
    <property type="entry name" value="2-oxoacid_DH_actylTfrase"/>
</dbReference>
<dbReference type="Proteomes" id="UP000019335">
    <property type="component" value="Chromosome 5"/>
</dbReference>
<keyword evidence="3" id="KW-0809">Transit peptide</keyword>
<dbReference type="SUPFAM" id="SSF51230">
    <property type="entry name" value="Single hybrid motif"/>
    <property type="match status" value="1"/>
</dbReference>
<dbReference type="Gene3D" id="3.30.559.10">
    <property type="entry name" value="Chloramphenicol acetyltransferase-like domain"/>
    <property type="match status" value="1"/>
</dbReference>
<dbReference type="InterPro" id="IPR000089">
    <property type="entry name" value="Biotin_lipoyl"/>
</dbReference>
<dbReference type="InterPro" id="IPR045257">
    <property type="entry name" value="E2/Pdx1"/>
</dbReference>
<name>W7TWZ3_9STRA</name>
<comment type="caution">
    <text evidence="8">The sequence shown here is derived from an EMBL/GenBank/DDBJ whole genome shotgun (WGS) entry which is preliminary data.</text>
</comment>
<evidence type="ECO:0000256" key="3">
    <source>
        <dbReference type="ARBA" id="ARBA00022946"/>
    </source>
</evidence>
<evidence type="ECO:0000259" key="6">
    <source>
        <dbReference type="PROSITE" id="PS50968"/>
    </source>
</evidence>
<dbReference type="SUPFAM" id="SSF52777">
    <property type="entry name" value="CoA-dependent acyltransferases"/>
    <property type="match status" value="1"/>
</dbReference>
<dbReference type="EMBL" id="AZIL01000356">
    <property type="protein sequence ID" value="EWM27998.1"/>
    <property type="molecule type" value="Genomic_DNA"/>
</dbReference>
<keyword evidence="2 4" id="KW-0450">Lipoyl</keyword>
<evidence type="ECO:0000259" key="7">
    <source>
        <dbReference type="PROSITE" id="PS51826"/>
    </source>
</evidence>
<dbReference type="GO" id="GO:0045254">
    <property type="term" value="C:pyruvate dehydrogenase complex"/>
    <property type="evidence" value="ECO:0007669"/>
    <property type="project" value="InterPro"/>
</dbReference>
<accession>W7TWZ3</accession>
<keyword evidence="8" id="KW-0670">Pyruvate</keyword>
<dbReference type="Gene3D" id="2.40.50.100">
    <property type="match status" value="1"/>
</dbReference>
<keyword evidence="4" id="KW-0012">Acyltransferase</keyword>
<dbReference type="PROSITE" id="PS00189">
    <property type="entry name" value="LIPOYL"/>
    <property type="match status" value="1"/>
</dbReference>
<dbReference type="SUPFAM" id="SSF47005">
    <property type="entry name" value="Peripheral subunit-binding domain of 2-oxo acid dehydrogenase complex"/>
    <property type="match status" value="1"/>
</dbReference>
<organism evidence="8 9">
    <name type="scientific">Nannochloropsis gaditana</name>
    <dbReference type="NCBI Taxonomy" id="72520"/>
    <lineage>
        <taxon>Eukaryota</taxon>
        <taxon>Sar</taxon>
        <taxon>Stramenopiles</taxon>
        <taxon>Ochrophyta</taxon>
        <taxon>Eustigmatophyceae</taxon>
        <taxon>Eustigmatales</taxon>
        <taxon>Monodopsidaceae</taxon>
        <taxon>Nannochloropsis</taxon>
    </lineage>
</organism>
<dbReference type="PANTHER" id="PTHR23151">
    <property type="entry name" value="DIHYDROLIPOAMIDE ACETYL/SUCCINYL-TRANSFERASE-RELATED"/>
    <property type="match status" value="1"/>
</dbReference>
<dbReference type="Pfam" id="PF02817">
    <property type="entry name" value="E3_binding"/>
    <property type="match status" value="1"/>
</dbReference>
<dbReference type="InterPro" id="IPR003016">
    <property type="entry name" value="2-oxoA_DH_lipoyl-BS"/>
</dbReference>
<dbReference type="InterPro" id="IPR004167">
    <property type="entry name" value="PSBD"/>
</dbReference>
<dbReference type="AlphaFoldDB" id="W7TWZ3"/>
<reference evidence="8 9" key="1">
    <citation type="journal article" date="2014" name="Mol. Plant">
        <title>Chromosome Scale Genome Assembly and Transcriptome Profiling of Nannochloropsis gaditana in Nitrogen Depletion.</title>
        <authorList>
            <person name="Corteggiani Carpinelli E."/>
            <person name="Telatin A."/>
            <person name="Vitulo N."/>
            <person name="Forcato C."/>
            <person name="D'Angelo M."/>
            <person name="Schiavon R."/>
            <person name="Vezzi A."/>
            <person name="Giacometti G.M."/>
            <person name="Morosinotto T."/>
            <person name="Valle G."/>
        </authorList>
    </citation>
    <scope>NUCLEOTIDE SEQUENCE [LARGE SCALE GENOMIC DNA]</scope>
    <source>
        <strain evidence="8 9">B-31</strain>
    </source>
</reference>
<dbReference type="PROSITE" id="PS50968">
    <property type="entry name" value="BIOTINYL_LIPOYL"/>
    <property type="match status" value="1"/>
</dbReference>
<dbReference type="GO" id="GO:0006086">
    <property type="term" value="P:pyruvate decarboxylation to acetyl-CoA"/>
    <property type="evidence" value="ECO:0007669"/>
    <property type="project" value="InterPro"/>
</dbReference>
<sequence>MTWLGKSRRVVHLCLFPNGLRAGTGKSRSSLGRLLEHGPLPASPVFPHGRRSISCGKRSNRISTFPQVSRLACFQPGAAPLSSPQRLFSSLPPHQVVGLPALSPTMEHGTIASWTKKEGDSFGPGDVICEIETDKAVVSFDAQDEGILAKILVQPSAGEVRVGQPIMVTVEDAANVAAFANFSPDAAEPAPPKAAAPSPAASTPAPSTPSPPPSPPSSPPTSAAAGVSLLGYPGRVFASPLAKTLAGQLGHDLRAIPGTGPNGRVLAADVREYVPPVVAERPTETIPAEAVRASAPAHASTVEKVAGAPIHGAGFTDYRVSEAGRGVAARLTVAKQTVPHYYLTVDLELDKLLSLRETLNKELGEKEMGLSVNDFLLKAAALASKKVPEANASWHGDFVRQYHAVDVNLVLGVGDGLLAPVIRNVDSKGLRALSAEVAGLVGGAERGELSEEALQTGTFTLINVGMYGVKAVAPIVSLPQACVLGVGAIENRVVPAAAPLKGEAAGEGEGEVYRVVPGVTVTLSCDHRVIDGAVGAQWLSAFKSLVEEPMTLLL</sequence>
<dbReference type="Pfam" id="PF00364">
    <property type="entry name" value="Biotin_lipoyl"/>
    <property type="match status" value="1"/>
</dbReference>
<evidence type="ECO:0000256" key="2">
    <source>
        <dbReference type="ARBA" id="ARBA00022823"/>
    </source>
</evidence>
<dbReference type="InterPro" id="IPR011053">
    <property type="entry name" value="Single_hybrid_motif"/>
</dbReference>
<evidence type="ECO:0000256" key="5">
    <source>
        <dbReference type="SAM" id="MobiDB-lite"/>
    </source>
</evidence>
<evidence type="ECO:0000256" key="1">
    <source>
        <dbReference type="ARBA" id="ARBA00007317"/>
    </source>
</evidence>
<dbReference type="InterPro" id="IPR023213">
    <property type="entry name" value="CAT-like_dom_sf"/>
</dbReference>
<feature type="region of interest" description="Disordered" evidence="5">
    <location>
        <begin position="185"/>
        <end position="223"/>
    </location>
</feature>
<dbReference type="PROSITE" id="PS51826">
    <property type="entry name" value="PSBD"/>
    <property type="match status" value="1"/>
</dbReference>
<dbReference type="GO" id="GO:0004742">
    <property type="term" value="F:dihydrolipoyllysine-residue acetyltransferase activity"/>
    <property type="evidence" value="ECO:0007669"/>
    <property type="project" value="TreeGrafter"/>
</dbReference>
<dbReference type="Gene3D" id="4.10.320.10">
    <property type="entry name" value="E3-binding domain"/>
    <property type="match status" value="1"/>
</dbReference>
<gene>
    <name evidence="8" type="ORF">Naga_100008g2</name>
</gene>
<evidence type="ECO:0000313" key="8">
    <source>
        <dbReference type="EMBL" id="EWM27998.1"/>
    </source>
</evidence>
<keyword evidence="4 8" id="KW-0808">Transferase</keyword>
<dbReference type="Pfam" id="PF00198">
    <property type="entry name" value="2-oxoacid_dh"/>
    <property type="match status" value="1"/>
</dbReference>
<dbReference type="FunFam" id="2.40.50.100:FF:000010">
    <property type="entry name" value="Acetyltransferase component of pyruvate dehydrogenase complex"/>
    <property type="match status" value="1"/>
</dbReference>
<proteinExistence type="inferred from homology"/>
<feature type="domain" description="Peripheral subunit-binding (PSBD)" evidence="7">
    <location>
        <begin position="237"/>
        <end position="274"/>
    </location>
</feature>
<feature type="compositionally biased region" description="Low complexity" evidence="5">
    <location>
        <begin position="195"/>
        <end position="205"/>
    </location>
</feature>
<dbReference type="CDD" id="cd06849">
    <property type="entry name" value="lipoyl_domain"/>
    <property type="match status" value="1"/>
</dbReference>
<dbReference type="OrthoDB" id="537444at2759"/>
<protein>
    <recommendedName>
        <fullName evidence="4">Dihydrolipoamide acetyltransferase component of pyruvate dehydrogenase complex</fullName>
        <ecNumber evidence="4">2.3.1.-</ecNumber>
    </recommendedName>
</protein>
<comment type="similarity">
    <text evidence="1 4">Belongs to the 2-oxoacid dehydrogenase family.</text>
</comment>
<dbReference type="PANTHER" id="PTHR23151:SF90">
    <property type="entry name" value="DIHYDROLIPOYLLYSINE-RESIDUE ACETYLTRANSFERASE COMPONENT OF PYRUVATE DEHYDROGENASE COMPLEX, MITOCHONDRIAL-RELATED"/>
    <property type="match status" value="1"/>
</dbReference>
<dbReference type="EC" id="2.3.1.-" evidence="4"/>
<evidence type="ECO:0000256" key="4">
    <source>
        <dbReference type="RuleBase" id="RU003423"/>
    </source>
</evidence>
<evidence type="ECO:0000313" key="9">
    <source>
        <dbReference type="Proteomes" id="UP000019335"/>
    </source>
</evidence>
<keyword evidence="9" id="KW-1185">Reference proteome</keyword>